<protein>
    <submittedName>
        <fullName evidence="1">Uncharacterized protein</fullName>
    </submittedName>
</protein>
<sequence length="239" mass="27066">MANAQPWPQFLMNSFLSATQASATEESVYYGPYMRLLYHMFSVDGPFEIIPQFHIPIAPRESIDIVTMFTVELNKHPVLFIEVKPPASLRLDSKRQEADRQMRDRFRDLRPDVVTPSLPGISAFGTYLSFYRYDKATNSVTPPAIAADLNIMTDVAPKSRWDCDLLDATGATRFREVINEVKAMCAHLNGKWYLPRSKLFLSNPSRLCSLRNPQTCGGGKRKSSPCPWRYIISSLSAPI</sequence>
<name>A0ACB8QH19_9AGAM</name>
<reference evidence="1" key="1">
    <citation type="submission" date="2021-02" db="EMBL/GenBank/DDBJ databases">
        <authorList>
            <consortium name="DOE Joint Genome Institute"/>
            <person name="Ahrendt S."/>
            <person name="Looney B.P."/>
            <person name="Miyauchi S."/>
            <person name="Morin E."/>
            <person name="Drula E."/>
            <person name="Courty P.E."/>
            <person name="Chicoki N."/>
            <person name="Fauchery L."/>
            <person name="Kohler A."/>
            <person name="Kuo A."/>
            <person name="Labutti K."/>
            <person name="Pangilinan J."/>
            <person name="Lipzen A."/>
            <person name="Riley R."/>
            <person name="Andreopoulos W."/>
            <person name="He G."/>
            <person name="Johnson J."/>
            <person name="Barry K.W."/>
            <person name="Grigoriev I.V."/>
            <person name="Nagy L."/>
            <person name="Hibbett D."/>
            <person name="Henrissat B."/>
            <person name="Matheny P.B."/>
            <person name="Labbe J."/>
            <person name="Martin F."/>
        </authorList>
    </citation>
    <scope>NUCLEOTIDE SEQUENCE</scope>
    <source>
        <strain evidence="1">EC-137</strain>
    </source>
</reference>
<dbReference type="EMBL" id="MU273592">
    <property type="protein sequence ID" value="KAI0031104.1"/>
    <property type="molecule type" value="Genomic_DNA"/>
</dbReference>
<evidence type="ECO:0000313" key="1">
    <source>
        <dbReference type="EMBL" id="KAI0031104.1"/>
    </source>
</evidence>
<dbReference type="Proteomes" id="UP000814128">
    <property type="component" value="Unassembled WGS sequence"/>
</dbReference>
<keyword evidence="2" id="KW-1185">Reference proteome</keyword>
<proteinExistence type="predicted"/>
<accession>A0ACB8QH19</accession>
<comment type="caution">
    <text evidence="1">The sequence shown here is derived from an EMBL/GenBank/DDBJ whole genome shotgun (WGS) entry which is preliminary data.</text>
</comment>
<reference evidence="1" key="2">
    <citation type="journal article" date="2022" name="New Phytol.">
        <title>Evolutionary transition to the ectomycorrhizal habit in the genomes of a hyperdiverse lineage of mushroom-forming fungi.</title>
        <authorList>
            <person name="Looney B."/>
            <person name="Miyauchi S."/>
            <person name="Morin E."/>
            <person name="Drula E."/>
            <person name="Courty P.E."/>
            <person name="Kohler A."/>
            <person name="Kuo A."/>
            <person name="LaButti K."/>
            <person name="Pangilinan J."/>
            <person name="Lipzen A."/>
            <person name="Riley R."/>
            <person name="Andreopoulos W."/>
            <person name="He G."/>
            <person name="Johnson J."/>
            <person name="Nolan M."/>
            <person name="Tritt A."/>
            <person name="Barry K.W."/>
            <person name="Grigoriev I.V."/>
            <person name="Nagy L.G."/>
            <person name="Hibbett D."/>
            <person name="Henrissat B."/>
            <person name="Matheny P.B."/>
            <person name="Labbe J."/>
            <person name="Martin F.M."/>
        </authorList>
    </citation>
    <scope>NUCLEOTIDE SEQUENCE</scope>
    <source>
        <strain evidence="1">EC-137</strain>
    </source>
</reference>
<gene>
    <name evidence="1" type="ORF">K488DRAFT_52755</name>
</gene>
<organism evidence="1 2">
    <name type="scientific">Vararia minispora EC-137</name>
    <dbReference type="NCBI Taxonomy" id="1314806"/>
    <lineage>
        <taxon>Eukaryota</taxon>
        <taxon>Fungi</taxon>
        <taxon>Dikarya</taxon>
        <taxon>Basidiomycota</taxon>
        <taxon>Agaricomycotina</taxon>
        <taxon>Agaricomycetes</taxon>
        <taxon>Russulales</taxon>
        <taxon>Lachnocladiaceae</taxon>
        <taxon>Vararia</taxon>
    </lineage>
</organism>
<evidence type="ECO:0000313" key="2">
    <source>
        <dbReference type="Proteomes" id="UP000814128"/>
    </source>
</evidence>